<protein>
    <submittedName>
        <fullName evidence="4">DNA glycosylase</fullName>
    </submittedName>
</protein>
<dbReference type="EMBL" id="MU157833">
    <property type="protein sequence ID" value="KAF9532063.1"/>
    <property type="molecule type" value="Genomic_DNA"/>
</dbReference>
<accession>A0A9P6ENG4</accession>
<comment type="subcellular location">
    <subcellularLocation>
        <location evidence="1">Nucleus</location>
    </subcellularLocation>
</comment>
<feature type="compositionally biased region" description="Polar residues" evidence="3">
    <location>
        <begin position="21"/>
        <end position="35"/>
    </location>
</feature>
<dbReference type="SUPFAM" id="SSF48150">
    <property type="entry name" value="DNA-glycosylase"/>
    <property type="match status" value="1"/>
</dbReference>
<dbReference type="PANTHER" id="PTHR15074">
    <property type="entry name" value="METHYL-CPG-BINDING PROTEIN"/>
    <property type="match status" value="1"/>
</dbReference>
<evidence type="ECO:0000256" key="1">
    <source>
        <dbReference type="ARBA" id="ARBA00004123"/>
    </source>
</evidence>
<dbReference type="AlphaFoldDB" id="A0A9P6ENG4"/>
<feature type="compositionally biased region" description="Polar residues" evidence="3">
    <location>
        <begin position="1"/>
        <end position="12"/>
    </location>
</feature>
<dbReference type="GO" id="GO:0006281">
    <property type="term" value="P:DNA repair"/>
    <property type="evidence" value="ECO:0007669"/>
    <property type="project" value="InterPro"/>
</dbReference>
<dbReference type="OrthoDB" id="10265068at2759"/>
<comment type="caution">
    <text evidence="4">The sequence shown here is derived from an EMBL/GenBank/DDBJ whole genome shotgun (WGS) entry which is preliminary data.</text>
</comment>
<gene>
    <name evidence="4" type="ORF">CPB83DRAFT_904179</name>
</gene>
<keyword evidence="2" id="KW-0539">Nucleus</keyword>
<evidence type="ECO:0000313" key="4">
    <source>
        <dbReference type="EMBL" id="KAF9532063.1"/>
    </source>
</evidence>
<dbReference type="Proteomes" id="UP000807306">
    <property type="component" value="Unassembled WGS sequence"/>
</dbReference>
<dbReference type="Gene3D" id="1.10.340.30">
    <property type="entry name" value="Hypothetical protein, domain 2"/>
    <property type="match status" value="1"/>
</dbReference>
<dbReference type="GO" id="GO:0005634">
    <property type="term" value="C:nucleus"/>
    <property type="evidence" value="ECO:0007669"/>
    <property type="project" value="UniProtKB-SubCell"/>
</dbReference>
<dbReference type="InterPro" id="IPR011257">
    <property type="entry name" value="DNA_glycosylase"/>
</dbReference>
<dbReference type="GO" id="GO:0003677">
    <property type="term" value="F:DNA binding"/>
    <property type="evidence" value="ECO:0007669"/>
    <property type="project" value="InterPro"/>
</dbReference>
<keyword evidence="5" id="KW-1185">Reference proteome</keyword>
<organism evidence="4 5">
    <name type="scientific">Crepidotus variabilis</name>
    <dbReference type="NCBI Taxonomy" id="179855"/>
    <lineage>
        <taxon>Eukaryota</taxon>
        <taxon>Fungi</taxon>
        <taxon>Dikarya</taxon>
        <taxon>Basidiomycota</taxon>
        <taxon>Agaricomycotina</taxon>
        <taxon>Agaricomycetes</taxon>
        <taxon>Agaricomycetidae</taxon>
        <taxon>Agaricales</taxon>
        <taxon>Agaricineae</taxon>
        <taxon>Crepidotaceae</taxon>
        <taxon>Crepidotus</taxon>
    </lineage>
</organism>
<dbReference type="GO" id="GO:0003824">
    <property type="term" value="F:catalytic activity"/>
    <property type="evidence" value="ECO:0007669"/>
    <property type="project" value="InterPro"/>
</dbReference>
<feature type="region of interest" description="Disordered" evidence="3">
    <location>
        <begin position="1"/>
        <end position="36"/>
    </location>
</feature>
<evidence type="ECO:0000256" key="2">
    <source>
        <dbReference type="ARBA" id="ARBA00023242"/>
    </source>
</evidence>
<evidence type="ECO:0000256" key="3">
    <source>
        <dbReference type="SAM" id="MobiDB-lite"/>
    </source>
</evidence>
<proteinExistence type="predicted"/>
<dbReference type="InterPro" id="IPR045138">
    <property type="entry name" value="MeCP2/MBD4"/>
</dbReference>
<name>A0A9P6ENG4_9AGAR</name>
<dbReference type="PANTHER" id="PTHR15074:SF0">
    <property type="entry name" value="METHYL-CPG-BINDING DOMAIN PROTEIN 4-LIKE PROTEIN"/>
    <property type="match status" value="1"/>
</dbReference>
<sequence>MTLRQSLTSPNVGKTPKTPRKPNNNRDTSIQSPYFSSGKAHLSTRLNDLERKTQPKNNHDTLPAYEPVVLAPDVQNLLDHLTSLKPDLIQEKVANDPWKLLIAVTLLNKTTGKLAIPVFWRLIERWPTPLLLSQVNPEELVDLIRPLGTQTIRTNRLIDLSKAYMQDPPSTHDIRASRTSVISTRSSRFFSLTRIRYPATPVSHLPGAGIYALDSYRIFCISYSDPFSEEWKFVQASDKELVRYLKWKWASFEHLQWSSNKGPGRPVTSKYLRLLIADLEVKS</sequence>
<evidence type="ECO:0000313" key="5">
    <source>
        <dbReference type="Proteomes" id="UP000807306"/>
    </source>
</evidence>
<reference evidence="4" key="1">
    <citation type="submission" date="2020-11" db="EMBL/GenBank/DDBJ databases">
        <authorList>
            <consortium name="DOE Joint Genome Institute"/>
            <person name="Ahrendt S."/>
            <person name="Riley R."/>
            <person name="Andreopoulos W."/>
            <person name="Labutti K."/>
            <person name="Pangilinan J."/>
            <person name="Ruiz-Duenas F.J."/>
            <person name="Barrasa J.M."/>
            <person name="Sanchez-Garcia M."/>
            <person name="Camarero S."/>
            <person name="Miyauchi S."/>
            <person name="Serrano A."/>
            <person name="Linde D."/>
            <person name="Babiker R."/>
            <person name="Drula E."/>
            <person name="Ayuso-Fernandez I."/>
            <person name="Pacheco R."/>
            <person name="Padilla G."/>
            <person name="Ferreira P."/>
            <person name="Barriuso J."/>
            <person name="Kellner H."/>
            <person name="Castanera R."/>
            <person name="Alfaro M."/>
            <person name="Ramirez L."/>
            <person name="Pisabarro A.G."/>
            <person name="Kuo A."/>
            <person name="Tritt A."/>
            <person name="Lipzen A."/>
            <person name="He G."/>
            <person name="Yan M."/>
            <person name="Ng V."/>
            <person name="Cullen D."/>
            <person name="Martin F."/>
            <person name="Rosso M.-N."/>
            <person name="Henrissat B."/>
            <person name="Hibbett D."/>
            <person name="Martinez A.T."/>
            <person name="Grigoriev I.V."/>
        </authorList>
    </citation>
    <scope>NUCLEOTIDE SEQUENCE</scope>
    <source>
        <strain evidence="4">CBS 506.95</strain>
    </source>
</reference>